<sequence>MKNQVLVSIALIVLFNTVLSINCLAQEDASSLDKDKTLDVVTWNLEWFGAPIRSSATYSYDKQLTDVSSTILSLDADVYALQEVVNDRVNGFYLQELVNKLNEEAGTEKYVGFASDRYSFSFNEPSTSYPSQCVCYILNTQSVSLIEQFPLFDDIYESSRTQTIEGYNGYAPSFWSSGRLPYFLKAIVSVNGKNQIINFVNIHAKCCSDSEDRRENDGDFLLNTLVTDYGNDNIIVLGDYNDDTNTPGPYDNWYADDHLNFMEVAGAEIDHISISNELYDENEALINNNYVGDVTISDHDPVMIRLKIDDVKTAQTITLEDVEDQIVGSTVTLSATNSSDLPVEYIVLKGNVTVDGNQVTFNTGGEVLLQAIQTGNDTYSPAFSNVVPVTINKYEQTIEFDAISDKKLSDSPFELVATSSLGFDVSFEVIEGNVSIEGNVVTLEDAGNVTIRAYHNGDDQYESAEAFQSFYVEDKSGIEDEYAKQVKIYPNPGNHKVTIDMPDASVKQIDIYNITGDKVYSMEAYSSANVYVDHLSNGLYFIQITSGNITISKKLQVKH</sequence>
<dbReference type="InterPro" id="IPR005135">
    <property type="entry name" value="Endo/exonuclease/phosphatase"/>
</dbReference>
<name>A0AAE3M7T1_9BACT</name>
<evidence type="ECO:0000259" key="2">
    <source>
        <dbReference type="Pfam" id="PF03372"/>
    </source>
</evidence>
<dbReference type="Gene3D" id="3.60.10.10">
    <property type="entry name" value="Endonuclease/exonuclease/phosphatase"/>
    <property type="match status" value="1"/>
</dbReference>
<dbReference type="InterPro" id="IPR036691">
    <property type="entry name" value="Endo/exonu/phosph_ase_sf"/>
</dbReference>
<reference evidence="4" key="1">
    <citation type="submission" date="2022-10" db="EMBL/GenBank/DDBJ databases">
        <authorList>
            <person name="Yu W.X."/>
        </authorList>
    </citation>
    <scope>NUCLEOTIDE SEQUENCE</scope>
    <source>
        <strain evidence="4">AAT</strain>
    </source>
</reference>
<evidence type="ECO:0000259" key="3">
    <source>
        <dbReference type="Pfam" id="PF18962"/>
    </source>
</evidence>
<keyword evidence="5" id="KW-1185">Reference proteome</keyword>
<feature type="domain" description="Secretion system C-terminal sorting" evidence="3">
    <location>
        <begin position="488"/>
        <end position="557"/>
    </location>
</feature>
<protein>
    <submittedName>
        <fullName evidence="4">T9SS type A sorting domain-containing protein</fullName>
    </submittedName>
</protein>
<dbReference type="Pfam" id="PF18962">
    <property type="entry name" value="Por_Secre_tail"/>
    <property type="match status" value="1"/>
</dbReference>
<evidence type="ECO:0000313" key="5">
    <source>
        <dbReference type="Proteomes" id="UP001209229"/>
    </source>
</evidence>
<proteinExistence type="predicted"/>
<feature type="chain" id="PRO_5042090060" evidence="1">
    <location>
        <begin position="26"/>
        <end position="559"/>
    </location>
</feature>
<feature type="domain" description="Endonuclease/exonuclease/phosphatase" evidence="2">
    <location>
        <begin position="41"/>
        <end position="281"/>
    </location>
</feature>
<evidence type="ECO:0000313" key="4">
    <source>
        <dbReference type="EMBL" id="MCW3788834.1"/>
    </source>
</evidence>
<dbReference type="Pfam" id="PF03372">
    <property type="entry name" value="Exo_endo_phos"/>
    <property type="match status" value="1"/>
</dbReference>
<dbReference type="SUPFAM" id="SSF56219">
    <property type="entry name" value="DNase I-like"/>
    <property type="match status" value="1"/>
</dbReference>
<dbReference type="NCBIfam" id="TIGR04183">
    <property type="entry name" value="Por_Secre_tail"/>
    <property type="match status" value="1"/>
</dbReference>
<organism evidence="4 5">
    <name type="scientific">Plebeiibacterium sediminum</name>
    <dbReference type="NCBI Taxonomy" id="2992112"/>
    <lineage>
        <taxon>Bacteria</taxon>
        <taxon>Pseudomonadati</taxon>
        <taxon>Bacteroidota</taxon>
        <taxon>Bacteroidia</taxon>
        <taxon>Marinilabiliales</taxon>
        <taxon>Marinilabiliaceae</taxon>
        <taxon>Plebeiibacterium</taxon>
    </lineage>
</organism>
<gene>
    <name evidence="4" type="ORF">OM075_20350</name>
</gene>
<dbReference type="AlphaFoldDB" id="A0AAE3M7T1"/>
<keyword evidence="1" id="KW-0732">Signal</keyword>
<dbReference type="RefSeq" id="WP_301192390.1">
    <property type="nucleotide sequence ID" value="NZ_JAPDPJ010000067.1"/>
</dbReference>
<accession>A0AAE3M7T1</accession>
<dbReference type="GO" id="GO:0003824">
    <property type="term" value="F:catalytic activity"/>
    <property type="evidence" value="ECO:0007669"/>
    <property type="project" value="InterPro"/>
</dbReference>
<feature type="signal peptide" evidence="1">
    <location>
        <begin position="1"/>
        <end position="25"/>
    </location>
</feature>
<evidence type="ECO:0000256" key="1">
    <source>
        <dbReference type="SAM" id="SignalP"/>
    </source>
</evidence>
<dbReference type="EMBL" id="JAPDPJ010000067">
    <property type="protein sequence ID" value="MCW3788834.1"/>
    <property type="molecule type" value="Genomic_DNA"/>
</dbReference>
<comment type="caution">
    <text evidence="4">The sequence shown here is derived from an EMBL/GenBank/DDBJ whole genome shotgun (WGS) entry which is preliminary data.</text>
</comment>
<dbReference type="InterPro" id="IPR026444">
    <property type="entry name" value="Secre_tail"/>
</dbReference>
<dbReference type="Proteomes" id="UP001209229">
    <property type="component" value="Unassembled WGS sequence"/>
</dbReference>